<evidence type="ECO:0000256" key="2">
    <source>
        <dbReference type="ARBA" id="ARBA00022517"/>
    </source>
</evidence>
<dbReference type="EMBL" id="JAAMPI010000052">
    <property type="protein sequence ID" value="KAF4636719.1"/>
    <property type="molecule type" value="Genomic_DNA"/>
</dbReference>
<accession>A0A8H4WAC6</accession>
<comment type="caution">
    <text evidence="7">The sequence shown here is derived from an EMBL/GenBank/DDBJ whole genome shotgun (WGS) entry which is preliminary data.</text>
</comment>
<dbReference type="GO" id="GO:0005525">
    <property type="term" value="F:GTP binding"/>
    <property type="evidence" value="ECO:0007669"/>
    <property type="project" value="TreeGrafter"/>
</dbReference>
<dbReference type="GO" id="GO:0000462">
    <property type="term" value="P:maturation of SSU-rRNA from tricistronic rRNA transcript (SSU-rRNA, 5.8S rRNA, LSU-rRNA)"/>
    <property type="evidence" value="ECO:0007669"/>
    <property type="project" value="TreeGrafter"/>
</dbReference>
<sequence>MPSTVGTHSHRSTTKTSHKPFKSRKTTKGALKEIQKGKVQDLSHRKTPHQQLMSKFDRRNQSRQKQQVKHKEHLRETSVFAGRDGAPRIVAVIPLCEDVNAASSIRLLSASLDIEVNVPEEGQVRIDVDRFKQKVQYISVKRDVLESLDAAKVADFVIFILSPDQEVDALGELIIRSVESQGLSTLLTAVQGLERIEPAKKRSQVLSSLKSYVTHFHADQEKVHNLDSRQECANLMRSLCTTTPKGIHWRDERSWMLVEDVRWPEDEQQNVVLTGIVRGKALKADRLFQVGDWGDFQIEKIVAAPSNSKKRQSDEMAVDDSEKLLDAPTEDQDDLAELAPEQIMMDDDINATMSVATTEKRGVLLDDHHYFSDDETHLPAAPKRLPKGTSKYQAAWFLGDDFSDSGSDFEDVDEQGDVAMIAPALPQDGVEGFAPRDPTEAAASEYPQSEMFLDPTPDDEAEAEQLAAFRNRKGDEAEEDREFPDEIELHPHVLARERLARYRGLKSLRSSHWEGDEDKAHEPEDWKRLFQVPDYKAARSQVTRETLVGGVPAGARVRIYLRNVPGSIRSLHKPCRPLTLFSLLRHEHKRAVVNFTINLSSEYPAPVKSKEEMVMQCGPRRFVIKPIFSEGGNTSNDVHKFDRFLHPGRSAIATFIAPMTWGSVPALFFKANNEPSSEAPLTLMGTGTSLPPSSSRVVAKRIILTGHPYKIHKKLVTIRYMFFNREDVEWFKALQLWTKRGRSGFIKESLGTHGYFKATFDGKINPQDSVGVSLYKRVWPRAAEPWNPANSTGDHGTNDLVAANGTDEMIL</sequence>
<dbReference type="InterPro" id="IPR030387">
    <property type="entry name" value="G_Bms1/Tsr1_dom"/>
</dbReference>
<dbReference type="OrthoDB" id="119302at2759"/>
<dbReference type="SMART" id="SM00785">
    <property type="entry name" value="AARP2CN"/>
    <property type="match status" value="1"/>
</dbReference>
<dbReference type="GO" id="GO:0030688">
    <property type="term" value="C:preribosome, small subunit precursor"/>
    <property type="evidence" value="ECO:0007669"/>
    <property type="project" value="TreeGrafter"/>
</dbReference>
<feature type="region of interest" description="Disordered" evidence="5">
    <location>
        <begin position="306"/>
        <end position="330"/>
    </location>
</feature>
<reference evidence="7 8" key="1">
    <citation type="submission" date="2020-03" db="EMBL/GenBank/DDBJ databases">
        <title>Draft Genome Sequence of Cudoniella acicularis.</title>
        <authorList>
            <person name="Buettner E."/>
            <person name="Kellner H."/>
        </authorList>
    </citation>
    <scope>NUCLEOTIDE SEQUENCE [LARGE SCALE GENOMIC DNA]</scope>
    <source>
        <strain evidence="7 8">DSM 108380</strain>
    </source>
</reference>
<dbReference type="Proteomes" id="UP000566819">
    <property type="component" value="Unassembled WGS sequence"/>
</dbReference>
<evidence type="ECO:0000256" key="4">
    <source>
        <dbReference type="ARBA" id="ARBA00038288"/>
    </source>
</evidence>
<dbReference type="InterPro" id="IPR012948">
    <property type="entry name" value="AARP2CN"/>
</dbReference>
<protein>
    <recommendedName>
        <fullName evidence="6">Bms1-type G domain-containing protein</fullName>
    </recommendedName>
</protein>
<dbReference type="PANTHER" id="PTHR12858:SF1">
    <property type="entry name" value="PRE-RRNA-PROCESSING PROTEIN TSR1 HOMOLOG"/>
    <property type="match status" value="1"/>
</dbReference>
<dbReference type="Pfam" id="PF04950">
    <property type="entry name" value="RIBIOP_C"/>
    <property type="match status" value="1"/>
</dbReference>
<evidence type="ECO:0000256" key="1">
    <source>
        <dbReference type="ARBA" id="ARBA00004604"/>
    </source>
</evidence>
<dbReference type="GO" id="GO:0000479">
    <property type="term" value="P:endonucleolytic cleavage of tricistronic rRNA transcript (SSU-rRNA, 5.8S rRNA, LSU-rRNA)"/>
    <property type="evidence" value="ECO:0007669"/>
    <property type="project" value="TreeGrafter"/>
</dbReference>
<dbReference type="AlphaFoldDB" id="A0A8H4WAC6"/>
<keyword evidence="3" id="KW-0539">Nucleus</keyword>
<keyword evidence="2" id="KW-0690">Ribosome biogenesis</keyword>
<dbReference type="InterPro" id="IPR007034">
    <property type="entry name" value="BMS1_TSR1_C"/>
</dbReference>
<name>A0A8H4WAC6_9HELO</name>
<comment type="similarity">
    <text evidence="4">Belongs to the TRAFAC class translation factor GTPase superfamily. Bms1-like GTPase family. TSR1 subfamily.</text>
</comment>
<evidence type="ECO:0000313" key="8">
    <source>
        <dbReference type="Proteomes" id="UP000566819"/>
    </source>
</evidence>
<proteinExistence type="inferred from homology"/>
<feature type="domain" description="Bms1-type G" evidence="6">
    <location>
        <begin position="86"/>
        <end position="245"/>
    </location>
</feature>
<evidence type="ECO:0000313" key="7">
    <source>
        <dbReference type="EMBL" id="KAF4636719.1"/>
    </source>
</evidence>
<dbReference type="Pfam" id="PF08142">
    <property type="entry name" value="AARP2CN"/>
    <property type="match status" value="1"/>
</dbReference>
<comment type="subcellular location">
    <subcellularLocation>
        <location evidence="1">Nucleus</location>
        <location evidence="1">Nucleolus</location>
    </subcellularLocation>
</comment>
<organism evidence="7 8">
    <name type="scientific">Cudoniella acicularis</name>
    <dbReference type="NCBI Taxonomy" id="354080"/>
    <lineage>
        <taxon>Eukaryota</taxon>
        <taxon>Fungi</taxon>
        <taxon>Dikarya</taxon>
        <taxon>Ascomycota</taxon>
        <taxon>Pezizomycotina</taxon>
        <taxon>Leotiomycetes</taxon>
        <taxon>Helotiales</taxon>
        <taxon>Tricladiaceae</taxon>
        <taxon>Cudoniella</taxon>
    </lineage>
</organism>
<feature type="compositionally biased region" description="Basic residues" evidence="5">
    <location>
        <begin position="8"/>
        <end position="27"/>
    </location>
</feature>
<dbReference type="GO" id="GO:0003924">
    <property type="term" value="F:GTPase activity"/>
    <property type="evidence" value="ECO:0007669"/>
    <property type="project" value="TreeGrafter"/>
</dbReference>
<feature type="region of interest" description="Disordered" evidence="5">
    <location>
        <begin position="1"/>
        <end position="73"/>
    </location>
</feature>
<feature type="region of interest" description="Disordered" evidence="5">
    <location>
        <begin position="786"/>
        <end position="811"/>
    </location>
</feature>
<evidence type="ECO:0000259" key="6">
    <source>
        <dbReference type="PROSITE" id="PS51714"/>
    </source>
</evidence>
<dbReference type="SMART" id="SM01362">
    <property type="entry name" value="DUF663"/>
    <property type="match status" value="1"/>
</dbReference>
<dbReference type="InterPro" id="IPR039761">
    <property type="entry name" value="Bms1/Tsr1"/>
</dbReference>
<dbReference type="PROSITE" id="PS51714">
    <property type="entry name" value="G_BMS1"/>
    <property type="match status" value="1"/>
</dbReference>
<dbReference type="PANTHER" id="PTHR12858">
    <property type="entry name" value="RIBOSOME BIOGENESIS PROTEIN"/>
    <property type="match status" value="1"/>
</dbReference>
<keyword evidence="8" id="KW-1185">Reference proteome</keyword>
<dbReference type="Pfam" id="PF22298">
    <property type="entry name" value="Tsr1_G-like"/>
    <property type="match status" value="1"/>
</dbReference>
<dbReference type="GO" id="GO:0034511">
    <property type="term" value="F:U3 snoRNA binding"/>
    <property type="evidence" value="ECO:0007669"/>
    <property type="project" value="TreeGrafter"/>
</dbReference>
<gene>
    <name evidence="7" type="ORF">G7Y89_g1361</name>
</gene>
<dbReference type="GO" id="GO:0005730">
    <property type="term" value="C:nucleolus"/>
    <property type="evidence" value="ECO:0007669"/>
    <property type="project" value="UniProtKB-SubCell"/>
</dbReference>
<evidence type="ECO:0000256" key="3">
    <source>
        <dbReference type="ARBA" id="ARBA00023242"/>
    </source>
</evidence>
<evidence type="ECO:0000256" key="5">
    <source>
        <dbReference type="SAM" id="MobiDB-lite"/>
    </source>
</evidence>
<feature type="compositionally biased region" description="Basic and acidic residues" evidence="5">
    <location>
        <begin position="30"/>
        <end position="44"/>
    </location>
</feature>